<dbReference type="SMART" id="SM00320">
    <property type="entry name" value="WD40"/>
    <property type="match status" value="1"/>
</dbReference>
<protein>
    <submittedName>
        <fullName evidence="2">Zinc ion binding protein</fullName>
    </submittedName>
</protein>
<dbReference type="Pfam" id="PF00400">
    <property type="entry name" value="WD40"/>
    <property type="match status" value="1"/>
</dbReference>
<dbReference type="PANTHER" id="PTHR44489">
    <property type="match status" value="1"/>
</dbReference>
<name>A0ABQ4XEB1_9ASTR</name>
<keyword evidence="3" id="KW-1185">Reference proteome</keyword>
<accession>A0ABQ4XEB1</accession>
<dbReference type="SUPFAM" id="SSF50978">
    <property type="entry name" value="WD40 repeat-like"/>
    <property type="match status" value="1"/>
</dbReference>
<feature type="repeat" description="WD" evidence="1">
    <location>
        <begin position="61"/>
        <end position="100"/>
    </location>
</feature>
<evidence type="ECO:0000313" key="3">
    <source>
        <dbReference type="Proteomes" id="UP001151760"/>
    </source>
</evidence>
<gene>
    <name evidence="2" type="ORF">Tco_0677715</name>
</gene>
<dbReference type="InterPro" id="IPR036322">
    <property type="entry name" value="WD40_repeat_dom_sf"/>
</dbReference>
<comment type="caution">
    <text evidence="2">The sequence shown here is derived from an EMBL/GenBank/DDBJ whole genome shotgun (WGS) entry which is preliminary data.</text>
</comment>
<dbReference type="InterPro" id="IPR044715">
    <property type="entry name" value="WDR86-like"/>
</dbReference>
<dbReference type="Gene3D" id="2.130.10.10">
    <property type="entry name" value="YVTN repeat-like/Quinoprotein amine dehydrogenase"/>
    <property type="match status" value="1"/>
</dbReference>
<reference evidence="2" key="1">
    <citation type="journal article" date="2022" name="Int. J. Mol. Sci.">
        <title>Draft Genome of Tanacetum Coccineum: Genomic Comparison of Closely Related Tanacetum-Family Plants.</title>
        <authorList>
            <person name="Yamashiro T."/>
            <person name="Shiraishi A."/>
            <person name="Nakayama K."/>
            <person name="Satake H."/>
        </authorList>
    </citation>
    <scope>NUCLEOTIDE SEQUENCE</scope>
</reference>
<dbReference type="InterPro" id="IPR001680">
    <property type="entry name" value="WD40_rpt"/>
</dbReference>
<dbReference type="PANTHER" id="PTHR44489:SF11">
    <property type="entry name" value="WD REPEAT DOMAIN 86"/>
    <property type="match status" value="1"/>
</dbReference>
<reference evidence="2" key="2">
    <citation type="submission" date="2022-01" db="EMBL/GenBank/DDBJ databases">
        <authorList>
            <person name="Yamashiro T."/>
            <person name="Shiraishi A."/>
            <person name="Satake H."/>
            <person name="Nakayama K."/>
        </authorList>
    </citation>
    <scope>NUCLEOTIDE SEQUENCE</scope>
</reference>
<evidence type="ECO:0000313" key="2">
    <source>
        <dbReference type="EMBL" id="GJS63151.1"/>
    </source>
</evidence>
<organism evidence="2 3">
    <name type="scientific">Tanacetum coccineum</name>
    <dbReference type="NCBI Taxonomy" id="301880"/>
    <lineage>
        <taxon>Eukaryota</taxon>
        <taxon>Viridiplantae</taxon>
        <taxon>Streptophyta</taxon>
        <taxon>Embryophyta</taxon>
        <taxon>Tracheophyta</taxon>
        <taxon>Spermatophyta</taxon>
        <taxon>Magnoliopsida</taxon>
        <taxon>eudicotyledons</taxon>
        <taxon>Gunneridae</taxon>
        <taxon>Pentapetalae</taxon>
        <taxon>asterids</taxon>
        <taxon>campanulids</taxon>
        <taxon>Asterales</taxon>
        <taxon>Asteraceae</taxon>
        <taxon>Asteroideae</taxon>
        <taxon>Anthemideae</taxon>
        <taxon>Anthemidinae</taxon>
        <taxon>Tanacetum</taxon>
    </lineage>
</organism>
<sequence>MTSLSTKSVTRNIEALHYPKEGVTSHHFLYPKPTNKLCCNVVLQVTGVGALAHDYSLSSIMSGHKSVVSTLAVCSEVLYGGSWDGTIRLWCVSDHSPLVVLGEEAPIHGSVLSLAAHTHTIVAGHENGCTKFSNILTLTNSLTMMWNNDVPLSPISAHPSSIFSIYKEGQWLYSGGWNMNVVVQVIPLPSNKTVVVRVEEEQEEVLRSVERERGQTKMGTCSRRVSFGLQDFKRGYRRSIIVELVTSKKVLKISIQRALCDIRDLIRRVTCGYPWPELEGKGFGMIQERLRSSAWCLSD</sequence>
<proteinExistence type="predicted"/>
<dbReference type="EMBL" id="BQNB010009410">
    <property type="protein sequence ID" value="GJS63151.1"/>
    <property type="molecule type" value="Genomic_DNA"/>
</dbReference>
<dbReference type="InterPro" id="IPR015943">
    <property type="entry name" value="WD40/YVTN_repeat-like_dom_sf"/>
</dbReference>
<dbReference type="Proteomes" id="UP001151760">
    <property type="component" value="Unassembled WGS sequence"/>
</dbReference>
<evidence type="ECO:0000256" key="1">
    <source>
        <dbReference type="PROSITE-ProRule" id="PRU00221"/>
    </source>
</evidence>
<dbReference type="PROSITE" id="PS50082">
    <property type="entry name" value="WD_REPEATS_2"/>
    <property type="match status" value="1"/>
</dbReference>
<keyword evidence="1" id="KW-0853">WD repeat</keyword>